<feature type="region of interest" description="Disordered" evidence="14">
    <location>
        <begin position="281"/>
        <end position="300"/>
    </location>
</feature>
<dbReference type="Gene3D" id="1.10.510.10">
    <property type="entry name" value="Transferase(Phosphotransferase) domain 1"/>
    <property type="match status" value="1"/>
</dbReference>
<dbReference type="PROSITE" id="PS50011">
    <property type="entry name" value="PROTEIN_KINASE_DOM"/>
    <property type="match status" value="1"/>
</dbReference>
<comment type="catalytic activity">
    <reaction evidence="12">
        <text>L-threonyl-[protein] + ATP = O-phospho-L-threonyl-[protein] + ADP + H(+)</text>
        <dbReference type="Rhea" id="RHEA:46608"/>
        <dbReference type="Rhea" id="RHEA-COMP:11060"/>
        <dbReference type="Rhea" id="RHEA-COMP:11605"/>
        <dbReference type="ChEBI" id="CHEBI:15378"/>
        <dbReference type="ChEBI" id="CHEBI:30013"/>
        <dbReference type="ChEBI" id="CHEBI:30616"/>
        <dbReference type="ChEBI" id="CHEBI:61977"/>
        <dbReference type="ChEBI" id="CHEBI:456216"/>
        <dbReference type="EC" id="2.7.11.1"/>
    </reaction>
</comment>
<dbReference type="EMBL" id="JAKUCV010004532">
    <property type="protein sequence ID" value="KAJ4835059.1"/>
    <property type="molecule type" value="Genomic_DNA"/>
</dbReference>
<dbReference type="SUPFAM" id="SSF56112">
    <property type="entry name" value="Protein kinase-like (PK-like)"/>
    <property type="match status" value="1"/>
</dbReference>
<sequence>MKRKKDKSKKGKDASGTSSAEAPKIFTAEQIQGFKGENTEFAKGGFGKIYKGVNGGKEIAIKEYVPLADSSHIAQYQNEREHLTNFNHPRIIKLLGYCEEGQNRWLVLDFKPKCLEKENQDWLAKVEEVSFIHTEANYTDPKFFLFQDDNVTICDFGTMTHSSSVPSTVTPAYAAPETSTGPVTQQADIHSLGVMMLQLLTKTEQENLMGDDKMLIPPVEVKNKMKVNQSPIHKKLTGTGCSEVDALKVATVALKCLNQTAERRPTLNDIHQILEQLSVQKDNTKKDSTKKQSLEKNPNH</sequence>
<keyword evidence="11" id="KW-0472">Membrane</keyword>
<keyword evidence="6" id="KW-0812">Transmembrane</keyword>
<evidence type="ECO:0000259" key="15">
    <source>
        <dbReference type="PROSITE" id="PS50011"/>
    </source>
</evidence>
<keyword evidence="4" id="KW-0723">Serine/threonine-protein kinase</keyword>
<evidence type="ECO:0000256" key="5">
    <source>
        <dbReference type="ARBA" id="ARBA00022679"/>
    </source>
</evidence>
<comment type="catalytic activity">
    <reaction evidence="13">
        <text>L-seryl-[protein] + ATP = O-phospho-L-seryl-[protein] + ADP + H(+)</text>
        <dbReference type="Rhea" id="RHEA:17989"/>
        <dbReference type="Rhea" id="RHEA-COMP:9863"/>
        <dbReference type="Rhea" id="RHEA-COMP:11604"/>
        <dbReference type="ChEBI" id="CHEBI:15378"/>
        <dbReference type="ChEBI" id="CHEBI:29999"/>
        <dbReference type="ChEBI" id="CHEBI:30616"/>
        <dbReference type="ChEBI" id="CHEBI:83421"/>
        <dbReference type="ChEBI" id="CHEBI:456216"/>
        <dbReference type="EC" id="2.7.11.1"/>
    </reaction>
</comment>
<evidence type="ECO:0000256" key="1">
    <source>
        <dbReference type="ARBA" id="ARBA00004162"/>
    </source>
</evidence>
<keyword evidence="18" id="KW-1185">Reference proteome</keyword>
<accession>A0A9Q0FQK5</accession>
<evidence type="ECO:0000313" key="16">
    <source>
        <dbReference type="EMBL" id="KAJ4822436.1"/>
    </source>
</evidence>
<dbReference type="EMBL" id="JAKUCV010007676">
    <property type="protein sequence ID" value="KAJ4822436.1"/>
    <property type="molecule type" value="Genomic_DNA"/>
</dbReference>
<evidence type="ECO:0000256" key="13">
    <source>
        <dbReference type="ARBA" id="ARBA00048679"/>
    </source>
</evidence>
<feature type="domain" description="Protein kinase" evidence="15">
    <location>
        <begin position="35"/>
        <end position="274"/>
    </location>
</feature>
<dbReference type="Proteomes" id="UP001141552">
    <property type="component" value="Unassembled WGS sequence"/>
</dbReference>
<evidence type="ECO:0000313" key="17">
    <source>
        <dbReference type="EMBL" id="KAJ4835059.1"/>
    </source>
</evidence>
<dbReference type="GO" id="GO:0005524">
    <property type="term" value="F:ATP binding"/>
    <property type="evidence" value="ECO:0007669"/>
    <property type="project" value="UniProtKB-KW"/>
</dbReference>
<evidence type="ECO:0000313" key="18">
    <source>
        <dbReference type="Proteomes" id="UP001141552"/>
    </source>
</evidence>
<dbReference type="GO" id="GO:0004674">
    <property type="term" value="F:protein serine/threonine kinase activity"/>
    <property type="evidence" value="ECO:0007669"/>
    <property type="project" value="UniProtKB-KW"/>
</dbReference>
<proteinExistence type="predicted"/>
<keyword evidence="7" id="KW-0547">Nucleotide-binding</keyword>
<dbReference type="OrthoDB" id="1747506at2759"/>
<dbReference type="Pfam" id="PF00069">
    <property type="entry name" value="Pkinase"/>
    <property type="match status" value="1"/>
</dbReference>
<evidence type="ECO:0000256" key="9">
    <source>
        <dbReference type="ARBA" id="ARBA00022840"/>
    </source>
</evidence>
<protein>
    <recommendedName>
        <fullName evidence="2">non-specific serine/threonine protein kinase</fullName>
        <ecNumber evidence="2">2.7.11.1</ecNumber>
    </recommendedName>
</protein>
<dbReference type="AlphaFoldDB" id="A0A9Q0FQK5"/>
<dbReference type="GO" id="GO:0005886">
    <property type="term" value="C:plasma membrane"/>
    <property type="evidence" value="ECO:0007669"/>
    <property type="project" value="UniProtKB-SubCell"/>
</dbReference>
<evidence type="ECO:0000256" key="3">
    <source>
        <dbReference type="ARBA" id="ARBA00022475"/>
    </source>
</evidence>
<evidence type="ECO:0000256" key="7">
    <source>
        <dbReference type="ARBA" id="ARBA00022741"/>
    </source>
</evidence>
<reference evidence="17" key="2">
    <citation type="journal article" date="2023" name="Plants (Basel)">
        <title>Annotation of the Turnera subulata (Passifloraceae) Draft Genome Reveals the S-Locus Evolved after the Divergence of Turneroideae from Passifloroideae in a Stepwise Manner.</title>
        <authorList>
            <person name="Henning P.M."/>
            <person name="Roalson E.H."/>
            <person name="Mir W."/>
            <person name="McCubbin A.G."/>
            <person name="Shore J.S."/>
        </authorList>
    </citation>
    <scope>NUCLEOTIDE SEQUENCE</scope>
    <source>
        <strain evidence="17">F60SS</strain>
    </source>
</reference>
<feature type="compositionally biased region" description="Basic residues" evidence="14">
    <location>
        <begin position="1"/>
        <end position="10"/>
    </location>
</feature>
<dbReference type="InterPro" id="IPR011009">
    <property type="entry name" value="Kinase-like_dom_sf"/>
</dbReference>
<gene>
    <name evidence="16" type="ORF">Tsubulata_019778</name>
    <name evidence="17" type="ORF">Tsubulata_049718</name>
</gene>
<dbReference type="InterPro" id="IPR047117">
    <property type="entry name" value="PERK1-13-like"/>
</dbReference>
<dbReference type="InterPro" id="IPR000719">
    <property type="entry name" value="Prot_kinase_dom"/>
</dbReference>
<evidence type="ECO:0000256" key="8">
    <source>
        <dbReference type="ARBA" id="ARBA00022777"/>
    </source>
</evidence>
<name>A0A9Q0FQK5_9ROSI</name>
<evidence type="ECO:0000256" key="6">
    <source>
        <dbReference type="ARBA" id="ARBA00022692"/>
    </source>
</evidence>
<keyword evidence="8" id="KW-0418">Kinase</keyword>
<dbReference type="Gene3D" id="3.30.200.20">
    <property type="entry name" value="Phosphorylase Kinase, domain 1"/>
    <property type="match status" value="1"/>
</dbReference>
<reference evidence="17" key="1">
    <citation type="submission" date="2022-02" db="EMBL/GenBank/DDBJ databases">
        <authorList>
            <person name="Henning P.M."/>
            <person name="McCubbin A.G."/>
            <person name="Shore J.S."/>
        </authorList>
    </citation>
    <scope>NUCLEOTIDE SEQUENCE</scope>
    <source>
        <strain evidence="17">F60SS</strain>
        <tissue evidence="17">Leaves</tissue>
    </source>
</reference>
<evidence type="ECO:0000256" key="14">
    <source>
        <dbReference type="SAM" id="MobiDB-lite"/>
    </source>
</evidence>
<evidence type="ECO:0000256" key="2">
    <source>
        <dbReference type="ARBA" id="ARBA00012513"/>
    </source>
</evidence>
<dbReference type="PANTHER" id="PTHR47982">
    <property type="entry name" value="PROLINE-RICH RECEPTOR-LIKE PROTEIN KINASE PERK4"/>
    <property type="match status" value="1"/>
</dbReference>
<comment type="caution">
    <text evidence="17">The sequence shown here is derived from an EMBL/GenBank/DDBJ whole genome shotgun (WGS) entry which is preliminary data.</text>
</comment>
<feature type="region of interest" description="Disordered" evidence="14">
    <location>
        <begin position="1"/>
        <end position="24"/>
    </location>
</feature>
<organism evidence="17 18">
    <name type="scientific">Turnera subulata</name>
    <dbReference type="NCBI Taxonomy" id="218843"/>
    <lineage>
        <taxon>Eukaryota</taxon>
        <taxon>Viridiplantae</taxon>
        <taxon>Streptophyta</taxon>
        <taxon>Embryophyta</taxon>
        <taxon>Tracheophyta</taxon>
        <taxon>Spermatophyta</taxon>
        <taxon>Magnoliopsida</taxon>
        <taxon>eudicotyledons</taxon>
        <taxon>Gunneridae</taxon>
        <taxon>Pentapetalae</taxon>
        <taxon>rosids</taxon>
        <taxon>fabids</taxon>
        <taxon>Malpighiales</taxon>
        <taxon>Passifloraceae</taxon>
        <taxon>Turnera</taxon>
    </lineage>
</organism>
<evidence type="ECO:0000256" key="10">
    <source>
        <dbReference type="ARBA" id="ARBA00022989"/>
    </source>
</evidence>
<keyword evidence="5" id="KW-0808">Transferase</keyword>
<evidence type="ECO:0000256" key="12">
    <source>
        <dbReference type="ARBA" id="ARBA00047899"/>
    </source>
</evidence>
<dbReference type="EC" id="2.7.11.1" evidence="2"/>
<keyword evidence="3" id="KW-1003">Cell membrane</keyword>
<feature type="compositionally biased region" description="Basic and acidic residues" evidence="14">
    <location>
        <begin position="282"/>
        <end position="300"/>
    </location>
</feature>
<evidence type="ECO:0000256" key="4">
    <source>
        <dbReference type="ARBA" id="ARBA00022527"/>
    </source>
</evidence>
<evidence type="ECO:0000256" key="11">
    <source>
        <dbReference type="ARBA" id="ARBA00023136"/>
    </source>
</evidence>
<comment type="subcellular location">
    <subcellularLocation>
        <location evidence="1">Cell membrane</location>
        <topology evidence="1">Single-pass membrane protein</topology>
    </subcellularLocation>
</comment>
<keyword evidence="10" id="KW-1133">Transmembrane helix</keyword>
<keyword evidence="9" id="KW-0067">ATP-binding</keyword>